<comment type="caution">
    <text evidence="2">The sequence shown here is derived from an EMBL/GenBank/DDBJ whole genome shotgun (WGS) entry which is preliminary data.</text>
</comment>
<gene>
    <name evidence="2" type="ORF">REJC140_02388</name>
</gene>
<evidence type="ECO:0000313" key="3">
    <source>
        <dbReference type="Proteomes" id="UP000606921"/>
    </source>
</evidence>
<accession>A0ABM8PF71</accession>
<keyword evidence="1" id="KW-1133">Transmembrane helix</keyword>
<keyword evidence="3" id="KW-1185">Reference proteome</keyword>
<keyword evidence="1" id="KW-0812">Transmembrane</keyword>
<proteinExistence type="predicted"/>
<dbReference type="Proteomes" id="UP000606921">
    <property type="component" value="Unassembled WGS sequence"/>
</dbReference>
<organism evidence="2 3">
    <name type="scientific">Pseudorhizobium endolithicum</name>
    <dbReference type="NCBI Taxonomy" id="1191678"/>
    <lineage>
        <taxon>Bacteria</taxon>
        <taxon>Pseudomonadati</taxon>
        <taxon>Pseudomonadota</taxon>
        <taxon>Alphaproteobacteria</taxon>
        <taxon>Hyphomicrobiales</taxon>
        <taxon>Rhizobiaceae</taxon>
        <taxon>Rhizobium/Agrobacterium group</taxon>
        <taxon>Pseudorhizobium</taxon>
    </lineage>
</organism>
<evidence type="ECO:0000256" key="1">
    <source>
        <dbReference type="SAM" id="Phobius"/>
    </source>
</evidence>
<protein>
    <submittedName>
        <fullName evidence="2">Uncharacterized protein</fullName>
    </submittedName>
</protein>
<evidence type="ECO:0000313" key="2">
    <source>
        <dbReference type="EMBL" id="CAD7026503.1"/>
    </source>
</evidence>
<sequence length="43" mass="4701">MVSGYDKTPPEPRYEPEFGPAAQWVIIGLVIGLFCGAVALLFF</sequence>
<name>A0ABM8PF71_9HYPH</name>
<dbReference type="EMBL" id="CABFWF030000002">
    <property type="protein sequence ID" value="CAD7026503.1"/>
    <property type="molecule type" value="Genomic_DNA"/>
</dbReference>
<feature type="transmembrane region" description="Helical" evidence="1">
    <location>
        <begin position="21"/>
        <end position="42"/>
    </location>
</feature>
<keyword evidence="1" id="KW-0472">Membrane</keyword>
<reference evidence="2 3" key="1">
    <citation type="submission" date="2020-11" db="EMBL/GenBank/DDBJ databases">
        <authorList>
            <person name="Lassalle F."/>
        </authorList>
    </citation>
    <scope>NUCLEOTIDE SEQUENCE [LARGE SCALE GENOMIC DNA]</scope>
    <source>
        <strain evidence="2 3">JC140</strain>
    </source>
</reference>